<evidence type="ECO:0000313" key="1">
    <source>
        <dbReference type="EMBL" id="ACP39436.1"/>
    </source>
</evidence>
<sequence>MYLDFLGKIYLNPHKKISILENSLKKKLGYFINYSDIEYEVLSQYYMLELRMPSNGKLGQFLHEYLQEYLINGINRINEKYLPFYYNLNKALELLSGIVDERKLYYCDKKIEKIGNVKLIGQADICSDDLVIEIKSKPELKKVDLMQALIYTYLYERDVILFMYGIYTGEYTIIRLPFNERNINSLFEGLKKISEREEIL</sequence>
<dbReference type="AlphaFoldDB" id="C3MTE3"/>
<organism evidence="1 2">
    <name type="scientific">Saccharolobus islandicus (strain M.14.25 / Kamchatka #1)</name>
    <name type="common">Sulfolobus islandicus</name>
    <dbReference type="NCBI Taxonomy" id="427317"/>
    <lineage>
        <taxon>Archaea</taxon>
        <taxon>Thermoproteota</taxon>
        <taxon>Thermoprotei</taxon>
        <taxon>Sulfolobales</taxon>
        <taxon>Sulfolobaceae</taxon>
        <taxon>Saccharolobus</taxon>
    </lineage>
</organism>
<evidence type="ECO:0008006" key="3">
    <source>
        <dbReference type="Google" id="ProtNLM"/>
    </source>
</evidence>
<gene>
    <name evidence="1" type="ordered locus">M1425_2727</name>
</gene>
<reference evidence="1 2" key="1">
    <citation type="journal article" date="2009" name="Proc. Natl. Acad. Sci. U.S.A.">
        <title>Biogeography of the Sulfolobus islandicus pan-genome.</title>
        <authorList>
            <person name="Reno M.L."/>
            <person name="Held N.L."/>
            <person name="Fields C.J."/>
            <person name="Burke P.V."/>
            <person name="Whitaker R.J."/>
        </authorList>
    </citation>
    <scope>NUCLEOTIDE SEQUENCE [LARGE SCALE GENOMIC DNA]</scope>
    <source>
        <strain evidence="2">M.14.25 / Kamchatka #1</strain>
    </source>
</reference>
<accession>C3MTE3</accession>
<dbReference type="KEGG" id="sia:M1425_2727"/>
<proteinExistence type="predicted"/>
<evidence type="ECO:0000313" key="2">
    <source>
        <dbReference type="Proteomes" id="UP000001350"/>
    </source>
</evidence>
<name>C3MTE3_SACI4</name>
<dbReference type="HOGENOM" id="CLU_1369588_0_0_2"/>
<protein>
    <recommendedName>
        <fullName evidence="3">DUF83 domain-containing protein</fullName>
    </recommendedName>
</protein>
<dbReference type="EMBL" id="CP001400">
    <property type="protein sequence ID" value="ACP39436.1"/>
    <property type="molecule type" value="Genomic_DNA"/>
</dbReference>
<dbReference type="Proteomes" id="UP000001350">
    <property type="component" value="Chromosome"/>
</dbReference>